<organism evidence="1 2">
    <name type="scientific">Paludisphaera mucosa</name>
    <dbReference type="NCBI Taxonomy" id="3030827"/>
    <lineage>
        <taxon>Bacteria</taxon>
        <taxon>Pseudomonadati</taxon>
        <taxon>Planctomycetota</taxon>
        <taxon>Planctomycetia</taxon>
        <taxon>Isosphaerales</taxon>
        <taxon>Isosphaeraceae</taxon>
        <taxon>Paludisphaera</taxon>
    </lineage>
</organism>
<keyword evidence="2" id="KW-1185">Reference proteome</keyword>
<proteinExistence type="predicted"/>
<protein>
    <submittedName>
        <fullName evidence="1">Uncharacterized protein</fullName>
    </submittedName>
</protein>
<dbReference type="Proteomes" id="UP001216907">
    <property type="component" value="Unassembled WGS sequence"/>
</dbReference>
<accession>A0ABT6F9W1</accession>
<dbReference type="EMBL" id="JARRAG010000002">
    <property type="protein sequence ID" value="MDG3004356.1"/>
    <property type="molecule type" value="Genomic_DNA"/>
</dbReference>
<sequence length="54" mass="5349">MLLSASLPGSGSNWSECAAESVFVCAAGSSTLAVIWSVERASGPIAPTVQIPAA</sequence>
<reference evidence="1 2" key="1">
    <citation type="submission" date="2023-03" db="EMBL/GenBank/DDBJ databases">
        <title>Paludisphaera mucosa sp. nov. a novel planctomycete from northern fen.</title>
        <authorList>
            <person name="Ivanova A."/>
        </authorList>
    </citation>
    <scope>NUCLEOTIDE SEQUENCE [LARGE SCALE GENOMIC DNA]</scope>
    <source>
        <strain evidence="1 2">Pla2</strain>
    </source>
</reference>
<comment type="caution">
    <text evidence="1">The sequence shown here is derived from an EMBL/GenBank/DDBJ whole genome shotgun (WGS) entry which is preliminary data.</text>
</comment>
<evidence type="ECO:0000313" key="2">
    <source>
        <dbReference type="Proteomes" id="UP001216907"/>
    </source>
</evidence>
<gene>
    <name evidence="1" type="ORF">PZE19_11265</name>
</gene>
<name>A0ABT6F9W1_9BACT</name>
<evidence type="ECO:0000313" key="1">
    <source>
        <dbReference type="EMBL" id="MDG3004356.1"/>
    </source>
</evidence>